<dbReference type="InterPro" id="IPR038371">
    <property type="entry name" value="Cu_polyphenol_OxRdtase_sf"/>
</dbReference>
<dbReference type="GO" id="GO:0017061">
    <property type="term" value="F:S-methyl-5-thioadenosine phosphorylase activity"/>
    <property type="evidence" value="ECO:0007669"/>
    <property type="project" value="UniProtKB-EC"/>
</dbReference>
<evidence type="ECO:0000256" key="1">
    <source>
        <dbReference type="ARBA" id="ARBA00000553"/>
    </source>
</evidence>
<protein>
    <recommendedName>
        <fullName evidence="10">Purine nucleoside phosphorylase</fullName>
    </recommendedName>
</protein>
<dbReference type="NCBIfam" id="TIGR00726">
    <property type="entry name" value="peptidoglycan editing factor PgeF"/>
    <property type="match status" value="1"/>
</dbReference>
<reference evidence="11 12" key="1">
    <citation type="submission" date="2018-05" db="EMBL/GenBank/DDBJ databases">
        <title>Leucothrix arctica sp. nov., isolated from Arctic seawater.</title>
        <authorList>
            <person name="Choi A."/>
            <person name="Baek K."/>
        </authorList>
    </citation>
    <scope>NUCLEOTIDE SEQUENCE [LARGE SCALE GENOMIC DNA]</scope>
    <source>
        <strain evidence="11 12">JCM 18388</strain>
    </source>
</reference>
<evidence type="ECO:0000256" key="4">
    <source>
        <dbReference type="ARBA" id="ARBA00022723"/>
    </source>
</evidence>
<dbReference type="AlphaFoldDB" id="A0A317CGT8"/>
<evidence type="ECO:0000256" key="3">
    <source>
        <dbReference type="ARBA" id="ARBA00022679"/>
    </source>
</evidence>
<dbReference type="GO" id="GO:0005507">
    <property type="term" value="F:copper ion binding"/>
    <property type="evidence" value="ECO:0007669"/>
    <property type="project" value="TreeGrafter"/>
</dbReference>
<dbReference type="Proteomes" id="UP000245539">
    <property type="component" value="Unassembled WGS sequence"/>
</dbReference>
<proteinExistence type="inferred from homology"/>
<name>A0A317CGT8_9GAMM</name>
<dbReference type="PANTHER" id="PTHR30616">
    <property type="entry name" value="UNCHARACTERIZED PROTEIN YFIH"/>
    <property type="match status" value="1"/>
</dbReference>
<comment type="catalytic activity">
    <reaction evidence="7">
        <text>adenosine + H2O + H(+) = inosine + NH4(+)</text>
        <dbReference type="Rhea" id="RHEA:24408"/>
        <dbReference type="ChEBI" id="CHEBI:15377"/>
        <dbReference type="ChEBI" id="CHEBI:15378"/>
        <dbReference type="ChEBI" id="CHEBI:16335"/>
        <dbReference type="ChEBI" id="CHEBI:17596"/>
        <dbReference type="ChEBI" id="CHEBI:28938"/>
        <dbReference type="EC" id="3.5.4.4"/>
    </reaction>
    <physiologicalReaction direction="left-to-right" evidence="7">
        <dbReference type="Rhea" id="RHEA:24409"/>
    </physiologicalReaction>
</comment>
<evidence type="ECO:0000313" key="12">
    <source>
        <dbReference type="Proteomes" id="UP000245539"/>
    </source>
</evidence>
<sequence>MSGFLYPDWPAPSAVKAVMTTRSGGVSESPFDSMNLGDHVQDKPQHVDKNRSLLIDQLALPNPPVWLTQVHGTTVLDHSTASNGDEADAIVAHQAKQVCAIMTADCLPVLFCNRQDTVVAGAHAGWRGLASGVLESTIASMNCDAKEIMVWLGAAIGPQAFEVGSEVKQAFVDSHQESESAFSVKTNGKYLADIYQLARIRLEKAGVEVGSIYGGGECTYSQSDLYFSYRRESQTGRMASLIWLE</sequence>
<evidence type="ECO:0000256" key="10">
    <source>
        <dbReference type="RuleBase" id="RU361274"/>
    </source>
</evidence>
<dbReference type="GO" id="GO:0016787">
    <property type="term" value="F:hydrolase activity"/>
    <property type="evidence" value="ECO:0007669"/>
    <property type="project" value="UniProtKB-KW"/>
</dbReference>
<comment type="catalytic activity">
    <reaction evidence="8">
        <text>adenosine + phosphate = alpha-D-ribose 1-phosphate + adenine</text>
        <dbReference type="Rhea" id="RHEA:27642"/>
        <dbReference type="ChEBI" id="CHEBI:16335"/>
        <dbReference type="ChEBI" id="CHEBI:16708"/>
        <dbReference type="ChEBI" id="CHEBI:43474"/>
        <dbReference type="ChEBI" id="CHEBI:57720"/>
        <dbReference type="EC" id="2.4.2.1"/>
    </reaction>
    <physiologicalReaction direction="left-to-right" evidence="8">
        <dbReference type="Rhea" id="RHEA:27643"/>
    </physiologicalReaction>
</comment>
<keyword evidence="6" id="KW-0862">Zinc</keyword>
<comment type="similarity">
    <text evidence="2 10">Belongs to the purine nucleoside phosphorylase YfiH/LACC1 family.</text>
</comment>
<comment type="caution">
    <text evidence="11">The sequence shown here is derived from an EMBL/GenBank/DDBJ whole genome shotgun (WGS) entry which is preliminary data.</text>
</comment>
<gene>
    <name evidence="11" type="primary">pgeF</name>
    <name evidence="11" type="ORF">DKW60_09995</name>
</gene>
<dbReference type="Pfam" id="PF02578">
    <property type="entry name" value="Cu-oxidase_4"/>
    <property type="match status" value="1"/>
</dbReference>
<keyword evidence="4" id="KW-0479">Metal-binding</keyword>
<dbReference type="Gene3D" id="3.60.140.10">
    <property type="entry name" value="CNF1/YfiH-like putative cysteine hydrolases"/>
    <property type="match status" value="1"/>
</dbReference>
<keyword evidence="5" id="KW-0378">Hydrolase</keyword>
<evidence type="ECO:0000256" key="9">
    <source>
        <dbReference type="ARBA" id="ARBA00049893"/>
    </source>
</evidence>
<evidence type="ECO:0000256" key="5">
    <source>
        <dbReference type="ARBA" id="ARBA00022801"/>
    </source>
</evidence>
<comment type="catalytic activity">
    <reaction evidence="1">
        <text>inosine + phosphate = alpha-D-ribose 1-phosphate + hypoxanthine</text>
        <dbReference type="Rhea" id="RHEA:27646"/>
        <dbReference type="ChEBI" id="CHEBI:17368"/>
        <dbReference type="ChEBI" id="CHEBI:17596"/>
        <dbReference type="ChEBI" id="CHEBI:43474"/>
        <dbReference type="ChEBI" id="CHEBI:57720"/>
        <dbReference type="EC" id="2.4.2.1"/>
    </reaction>
    <physiologicalReaction direction="left-to-right" evidence="1">
        <dbReference type="Rhea" id="RHEA:27647"/>
    </physiologicalReaction>
</comment>
<dbReference type="InterPro" id="IPR011324">
    <property type="entry name" value="Cytotoxic_necrot_fac-like_cat"/>
</dbReference>
<dbReference type="InterPro" id="IPR003730">
    <property type="entry name" value="Cu_polyphenol_OxRdtase"/>
</dbReference>
<evidence type="ECO:0000256" key="7">
    <source>
        <dbReference type="ARBA" id="ARBA00047989"/>
    </source>
</evidence>
<evidence type="ECO:0000256" key="6">
    <source>
        <dbReference type="ARBA" id="ARBA00022833"/>
    </source>
</evidence>
<dbReference type="CDD" id="cd16833">
    <property type="entry name" value="YfiH"/>
    <property type="match status" value="1"/>
</dbReference>
<evidence type="ECO:0000313" key="11">
    <source>
        <dbReference type="EMBL" id="PWQ97756.1"/>
    </source>
</evidence>
<organism evidence="11 12">
    <name type="scientific">Leucothrix pacifica</name>
    <dbReference type="NCBI Taxonomy" id="1247513"/>
    <lineage>
        <taxon>Bacteria</taxon>
        <taxon>Pseudomonadati</taxon>
        <taxon>Pseudomonadota</taxon>
        <taxon>Gammaproteobacteria</taxon>
        <taxon>Thiotrichales</taxon>
        <taxon>Thiotrichaceae</taxon>
        <taxon>Leucothrix</taxon>
    </lineage>
</organism>
<evidence type="ECO:0000256" key="2">
    <source>
        <dbReference type="ARBA" id="ARBA00007353"/>
    </source>
</evidence>
<dbReference type="OrthoDB" id="4279at2"/>
<dbReference type="PANTHER" id="PTHR30616:SF2">
    <property type="entry name" value="PURINE NUCLEOSIDE PHOSPHORYLASE LACC1"/>
    <property type="match status" value="1"/>
</dbReference>
<dbReference type="SUPFAM" id="SSF64438">
    <property type="entry name" value="CNF1/YfiH-like putative cysteine hydrolases"/>
    <property type="match status" value="1"/>
</dbReference>
<keyword evidence="3" id="KW-0808">Transferase</keyword>
<dbReference type="EMBL" id="QGKM01000023">
    <property type="protein sequence ID" value="PWQ97756.1"/>
    <property type="molecule type" value="Genomic_DNA"/>
</dbReference>
<keyword evidence="12" id="KW-1185">Reference proteome</keyword>
<comment type="catalytic activity">
    <reaction evidence="9">
        <text>S-methyl-5'-thioadenosine + phosphate = 5-(methylsulfanyl)-alpha-D-ribose 1-phosphate + adenine</text>
        <dbReference type="Rhea" id="RHEA:11852"/>
        <dbReference type="ChEBI" id="CHEBI:16708"/>
        <dbReference type="ChEBI" id="CHEBI:17509"/>
        <dbReference type="ChEBI" id="CHEBI:43474"/>
        <dbReference type="ChEBI" id="CHEBI:58533"/>
        <dbReference type="EC" id="2.4.2.28"/>
    </reaction>
    <physiologicalReaction direction="left-to-right" evidence="9">
        <dbReference type="Rhea" id="RHEA:11853"/>
    </physiologicalReaction>
</comment>
<evidence type="ECO:0000256" key="8">
    <source>
        <dbReference type="ARBA" id="ARBA00048968"/>
    </source>
</evidence>
<accession>A0A317CGT8</accession>